<dbReference type="EnsemblMetazoa" id="Aqu2.1.06099_001">
    <property type="protein sequence ID" value="Aqu2.1.06099_001"/>
    <property type="gene ID" value="Aqu2.1.06099"/>
</dbReference>
<feature type="repeat" description="NHL" evidence="8">
    <location>
        <begin position="604"/>
        <end position="649"/>
    </location>
</feature>
<evidence type="ECO:0000256" key="9">
    <source>
        <dbReference type="SAM" id="Coils"/>
    </source>
</evidence>
<dbReference type="Pfam" id="PF13445">
    <property type="entry name" value="zf-RING_UBOX"/>
    <property type="match status" value="1"/>
</dbReference>
<evidence type="ECO:0000256" key="5">
    <source>
        <dbReference type="ARBA" id="ARBA00022786"/>
    </source>
</evidence>
<evidence type="ECO:0000256" key="2">
    <source>
        <dbReference type="ARBA" id="ARBA00022723"/>
    </source>
</evidence>
<dbReference type="SMART" id="SM00336">
    <property type="entry name" value="BBOX"/>
    <property type="match status" value="1"/>
</dbReference>
<dbReference type="SUPFAM" id="SSF57850">
    <property type="entry name" value="RING/U-box"/>
    <property type="match status" value="1"/>
</dbReference>
<dbReference type="eggNOG" id="KOG2177">
    <property type="taxonomic scope" value="Eukaryota"/>
</dbReference>
<keyword evidence="2" id="KW-0479">Metal-binding</keyword>
<evidence type="ECO:0000256" key="4">
    <source>
        <dbReference type="ARBA" id="ARBA00022771"/>
    </source>
</evidence>
<protein>
    <recommendedName>
        <fullName evidence="13">RING-type domain-containing protein</fullName>
    </recommendedName>
</protein>
<organism evidence="12">
    <name type="scientific">Amphimedon queenslandica</name>
    <name type="common">Sponge</name>
    <dbReference type="NCBI Taxonomy" id="400682"/>
    <lineage>
        <taxon>Eukaryota</taxon>
        <taxon>Metazoa</taxon>
        <taxon>Porifera</taxon>
        <taxon>Demospongiae</taxon>
        <taxon>Heteroscleromorpha</taxon>
        <taxon>Haplosclerida</taxon>
        <taxon>Niphatidae</taxon>
        <taxon>Amphimedon</taxon>
    </lineage>
</organism>
<dbReference type="GO" id="GO:0008270">
    <property type="term" value="F:zinc ion binding"/>
    <property type="evidence" value="ECO:0007669"/>
    <property type="project" value="UniProtKB-KW"/>
</dbReference>
<keyword evidence="5" id="KW-0833">Ubl conjugation pathway</keyword>
<dbReference type="Gene3D" id="2.120.10.30">
    <property type="entry name" value="TolB, C-terminal domain"/>
    <property type="match status" value="3"/>
</dbReference>
<keyword evidence="4 7" id="KW-0863">Zinc-finger</keyword>
<reference evidence="12" key="1">
    <citation type="submission" date="2017-05" db="UniProtKB">
        <authorList>
            <consortium name="EnsemblMetazoa"/>
        </authorList>
    </citation>
    <scope>IDENTIFICATION</scope>
</reference>
<feature type="repeat" description="NHL" evidence="8">
    <location>
        <begin position="509"/>
        <end position="553"/>
    </location>
</feature>
<dbReference type="InterPro" id="IPR017907">
    <property type="entry name" value="Znf_RING_CS"/>
</dbReference>
<dbReference type="PROSITE" id="PS51125">
    <property type="entry name" value="NHL"/>
    <property type="match status" value="5"/>
</dbReference>
<dbReference type="InterPro" id="IPR013083">
    <property type="entry name" value="Znf_RING/FYVE/PHD"/>
</dbReference>
<keyword evidence="9" id="KW-0175">Coiled coil</keyword>
<keyword evidence="1" id="KW-0597">Phosphoprotein</keyword>
<evidence type="ECO:0000313" key="12">
    <source>
        <dbReference type="EnsemblMetazoa" id="Aqu2.1.06099_001"/>
    </source>
</evidence>
<dbReference type="SUPFAM" id="SSF63829">
    <property type="entry name" value="Calcium-dependent phosphotriesterase"/>
    <property type="match status" value="1"/>
</dbReference>
<dbReference type="PANTHER" id="PTHR24104:SF25">
    <property type="entry name" value="PROTEIN LIN-41"/>
    <property type="match status" value="1"/>
</dbReference>
<dbReference type="SUPFAM" id="SSF57845">
    <property type="entry name" value="B-box zinc-binding domain"/>
    <property type="match status" value="1"/>
</dbReference>
<dbReference type="PROSITE" id="PS50089">
    <property type="entry name" value="ZF_RING_2"/>
    <property type="match status" value="1"/>
</dbReference>
<evidence type="ECO:0000256" key="7">
    <source>
        <dbReference type="PROSITE-ProRule" id="PRU00024"/>
    </source>
</evidence>
<evidence type="ECO:0000256" key="8">
    <source>
        <dbReference type="PROSITE-ProRule" id="PRU00504"/>
    </source>
</evidence>
<dbReference type="PROSITE" id="PS00518">
    <property type="entry name" value="ZF_RING_1"/>
    <property type="match status" value="1"/>
</dbReference>
<feature type="repeat" description="NHL" evidence="8">
    <location>
        <begin position="557"/>
        <end position="600"/>
    </location>
</feature>
<dbReference type="InParanoid" id="A0A1X7SVC3"/>
<dbReference type="GO" id="GO:0061630">
    <property type="term" value="F:ubiquitin protein ligase activity"/>
    <property type="evidence" value="ECO:0007669"/>
    <property type="project" value="TreeGrafter"/>
</dbReference>
<feature type="repeat" description="NHL" evidence="8">
    <location>
        <begin position="653"/>
        <end position="693"/>
    </location>
</feature>
<dbReference type="CDD" id="cd05819">
    <property type="entry name" value="NHL"/>
    <property type="match status" value="1"/>
</dbReference>
<dbReference type="Pfam" id="PF00643">
    <property type="entry name" value="zf-B_box"/>
    <property type="match status" value="1"/>
</dbReference>
<dbReference type="Gene3D" id="3.30.160.60">
    <property type="entry name" value="Classic Zinc Finger"/>
    <property type="match status" value="1"/>
</dbReference>
<evidence type="ECO:0008006" key="13">
    <source>
        <dbReference type="Google" id="ProtNLM"/>
    </source>
</evidence>
<feature type="domain" description="B box-type" evidence="11">
    <location>
        <begin position="102"/>
        <end position="142"/>
    </location>
</feature>
<proteinExistence type="predicted"/>
<dbReference type="InterPro" id="IPR001841">
    <property type="entry name" value="Znf_RING"/>
</dbReference>
<dbReference type="Pfam" id="PF01436">
    <property type="entry name" value="NHL"/>
    <property type="match status" value="2"/>
</dbReference>
<evidence type="ECO:0000256" key="6">
    <source>
        <dbReference type="ARBA" id="ARBA00022833"/>
    </source>
</evidence>
<dbReference type="InterPro" id="IPR027370">
    <property type="entry name" value="Znf-RING_euk"/>
</dbReference>
<dbReference type="GO" id="GO:0043161">
    <property type="term" value="P:proteasome-mediated ubiquitin-dependent protein catabolic process"/>
    <property type="evidence" value="ECO:0007669"/>
    <property type="project" value="TreeGrafter"/>
</dbReference>
<evidence type="ECO:0000256" key="1">
    <source>
        <dbReference type="ARBA" id="ARBA00022553"/>
    </source>
</evidence>
<sequence>MATKPSSSPGLLKLKEQLTCPVCLDHYTNPKTLPCHHSFCEHCLEGLPLDEKNETYYLSCPTCRHCTELPEEGAGAFPVAFHLNNLKEIYSTMEKTATLPNPQEATCSDHGKPLELFCETCNTVICVSCSVRNHKHHEYDLITDSYSKHCQKLRECLLPVERKKEALKKVLSALAEREGEIRERGEGVLEEIHEMVDEMIAVLRESERKLAEQAKRVTDDKLKVLSEQMKSAEMSLSVLEDVEDYVEQSLKTGSPQQVLRSKKQMMERMSEVTGGINVEELHPKEKADFVLSKDIKSLHELGDIVTYSSTTVQQCRVKKIGCFERLPKEKQVSFSLSMEAPDSSVLTVPVSSLRCSLVPVGKGDEPIHTTVTTTSTDPGVYRIQCNPSTSGTHTVKVQVYDVHLEDTSLVIPFNPYLDNITPVRTITELKCPLGVAVTDDNHVIITECNGHCVTILDREGKKVKSLGEEGGSGNVKFSTPSCVAITPDKYVLVSDDHRIQMISMDGYLMASVGKYGSGPLQFNDPDGIAISPITGQVYISDWGNDHIQVLNPDLTFSHSFGSQGSANGQFQYPRGIAIDSQGLVYVTDRNNHHIQKFSPDGKFVGQFGTEGSGPGQVNGPIGITIDTAATGLVYVSEYGNNRISVFTSDGVFVKKFGSKGSNIDQFNNPCGLAFDKDGLLYVCDYYNDRAVVY</sequence>
<evidence type="ECO:0000256" key="3">
    <source>
        <dbReference type="ARBA" id="ARBA00022737"/>
    </source>
</evidence>
<dbReference type="Gene3D" id="3.30.40.10">
    <property type="entry name" value="Zinc/RING finger domain, C3HC4 (zinc finger)"/>
    <property type="match status" value="1"/>
</dbReference>
<dbReference type="PROSITE" id="PS50119">
    <property type="entry name" value="ZF_BBOX"/>
    <property type="match status" value="1"/>
</dbReference>
<dbReference type="SMART" id="SM00502">
    <property type="entry name" value="BBC"/>
    <property type="match status" value="1"/>
</dbReference>
<name>A0A1X7SVC3_AMPQE</name>
<dbReference type="InterPro" id="IPR003649">
    <property type="entry name" value="Bbox_C"/>
</dbReference>
<dbReference type="FunCoup" id="A0A1X7SVC3">
    <property type="interactions" value="81"/>
</dbReference>
<dbReference type="InterPro" id="IPR000315">
    <property type="entry name" value="Znf_B-box"/>
</dbReference>
<dbReference type="PANTHER" id="PTHR24104">
    <property type="entry name" value="E3 UBIQUITIN-PROTEIN LIGASE NHLRC1-RELATED"/>
    <property type="match status" value="1"/>
</dbReference>
<dbReference type="InterPro" id="IPR011042">
    <property type="entry name" value="6-blade_b-propeller_TolB-like"/>
</dbReference>
<keyword evidence="3" id="KW-0677">Repeat</keyword>
<keyword evidence="6" id="KW-0862">Zinc</keyword>
<feature type="repeat" description="NHL" evidence="8">
    <location>
        <begin position="428"/>
        <end position="459"/>
    </location>
</feature>
<dbReference type="GO" id="GO:0000209">
    <property type="term" value="P:protein polyubiquitination"/>
    <property type="evidence" value="ECO:0007669"/>
    <property type="project" value="TreeGrafter"/>
</dbReference>
<feature type="coiled-coil region" evidence="9">
    <location>
        <begin position="189"/>
        <end position="242"/>
    </location>
</feature>
<dbReference type="SMART" id="SM00184">
    <property type="entry name" value="RING"/>
    <property type="match status" value="1"/>
</dbReference>
<dbReference type="InterPro" id="IPR050952">
    <property type="entry name" value="TRIM-NHL_E3_ligases"/>
</dbReference>
<accession>A0A1X7SVC3</accession>
<dbReference type="AlphaFoldDB" id="A0A1X7SVC3"/>
<evidence type="ECO:0000259" key="10">
    <source>
        <dbReference type="PROSITE" id="PS50089"/>
    </source>
</evidence>
<feature type="domain" description="RING-type" evidence="10">
    <location>
        <begin position="20"/>
        <end position="64"/>
    </location>
</feature>
<evidence type="ECO:0000259" key="11">
    <source>
        <dbReference type="PROSITE" id="PS50119"/>
    </source>
</evidence>
<dbReference type="InterPro" id="IPR001258">
    <property type="entry name" value="NHL_repeat"/>
</dbReference>
<dbReference type="OrthoDB" id="342730at2759"/>